<sequence length="77" mass="9054">MKKCGNKPELVLITFELLKQSRCAEEVEKEKKKHLEDDEKLANDLEEDEKLANEHAKKKRDAEKTGIQNMEKIFKIK</sequence>
<organism evidence="2 3">
    <name type="scientific">Dryococelus australis</name>
    <dbReference type="NCBI Taxonomy" id="614101"/>
    <lineage>
        <taxon>Eukaryota</taxon>
        <taxon>Metazoa</taxon>
        <taxon>Ecdysozoa</taxon>
        <taxon>Arthropoda</taxon>
        <taxon>Hexapoda</taxon>
        <taxon>Insecta</taxon>
        <taxon>Pterygota</taxon>
        <taxon>Neoptera</taxon>
        <taxon>Polyneoptera</taxon>
        <taxon>Phasmatodea</taxon>
        <taxon>Verophasmatodea</taxon>
        <taxon>Anareolatae</taxon>
        <taxon>Phasmatidae</taxon>
        <taxon>Eurycanthinae</taxon>
        <taxon>Dryococelus</taxon>
    </lineage>
</organism>
<comment type="caution">
    <text evidence="2">The sequence shown here is derived from an EMBL/GenBank/DDBJ whole genome shotgun (WGS) entry which is preliminary data.</text>
</comment>
<name>A0ABQ9GT45_9NEOP</name>
<accession>A0ABQ9GT45</accession>
<gene>
    <name evidence="2" type="ORF">PR048_023093</name>
</gene>
<dbReference type="EMBL" id="JARBHB010000009">
    <property type="protein sequence ID" value="KAJ8875198.1"/>
    <property type="molecule type" value="Genomic_DNA"/>
</dbReference>
<evidence type="ECO:0000313" key="3">
    <source>
        <dbReference type="Proteomes" id="UP001159363"/>
    </source>
</evidence>
<evidence type="ECO:0000256" key="1">
    <source>
        <dbReference type="SAM" id="MobiDB-lite"/>
    </source>
</evidence>
<feature type="region of interest" description="Disordered" evidence="1">
    <location>
        <begin position="30"/>
        <end position="64"/>
    </location>
</feature>
<protein>
    <submittedName>
        <fullName evidence="2">Uncharacterized protein</fullName>
    </submittedName>
</protein>
<reference evidence="2 3" key="1">
    <citation type="submission" date="2023-02" db="EMBL/GenBank/DDBJ databases">
        <title>LHISI_Scaffold_Assembly.</title>
        <authorList>
            <person name="Stuart O.P."/>
            <person name="Cleave R."/>
            <person name="Magrath M.J.L."/>
            <person name="Mikheyev A.S."/>
        </authorList>
    </citation>
    <scope>NUCLEOTIDE SEQUENCE [LARGE SCALE GENOMIC DNA]</scope>
    <source>
        <strain evidence="2">Daus_M_001</strain>
        <tissue evidence="2">Leg muscle</tissue>
    </source>
</reference>
<evidence type="ECO:0000313" key="2">
    <source>
        <dbReference type="EMBL" id="KAJ8875198.1"/>
    </source>
</evidence>
<feature type="compositionally biased region" description="Basic and acidic residues" evidence="1">
    <location>
        <begin position="50"/>
        <end position="64"/>
    </location>
</feature>
<keyword evidence="3" id="KW-1185">Reference proteome</keyword>
<proteinExistence type="predicted"/>
<dbReference type="Proteomes" id="UP001159363">
    <property type="component" value="Chromosome 8"/>
</dbReference>
<feature type="compositionally biased region" description="Basic and acidic residues" evidence="1">
    <location>
        <begin position="30"/>
        <end position="43"/>
    </location>
</feature>